<dbReference type="Proteomes" id="UP001189429">
    <property type="component" value="Unassembled WGS sequence"/>
</dbReference>
<keyword evidence="4" id="KW-1185">Reference proteome</keyword>
<dbReference type="PANTHER" id="PTHR24216">
    <property type="entry name" value="PAXILLIN-RELATED"/>
    <property type="match status" value="1"/>
</dbReference>
<dbReference type="Pfam" id="PF05548">
    <property type="entry name" value="Peptidase_M11"/>
    <property type="match status" value="1"/>
</dbReference>
<name>A0ABN9S0I9_9DINO</name>
<protein>
    <recommendedName>
        <fullName evidence="2">Peptidase M11 gametolysin domain-containing protein</fullName>
    </recommendedName>
</protein>
<evidence type="ECO:0000313" key="3">
    <source>
        <dbReference type="EMBL" id="CAK0824606.1"/>
    </source>
</evidence>
<dbReference type="EMBL" id="CAUYUJ010008669">
    <property type="protein sequence ID" value="CAK0824606.1"/>
    <property type="molecule type" value="Genomic_DNA"/>
</dbReference>
<proteinExistence type="predicted"/>
<feature type="region of interest" description="Disordered" evidence="1">
    <location>
        <begin position="553"/>
        <end position="581"/>
    </location>
</feature>
<evidence type="ECO:0000313" key="4">
    <source>
        <dbReference type="Proteomes" id="UP001189429"/>
    </source>
</evidence>
<comment type="caution">
    <text evidence="3">The sequence shown here is derived from an EMBL/GenBank/DDBJ whole genome shotgun (WGS) entry which is preliminary data.</text>
</comment>
<organism evidence="3 4">
    <name type="scientific">Prorocentrum cordatum</name>
    <dbReference type="NCBI Taxonomy" id="2364126"/>
    <lineage>
        <taxon>Eukaryota</taxon>
        <taxon>Sar</taxon>
        <taxon>Alveolata</taxon>
        <taxon>Dinophyceae</taxon>
        <taxon>Prorocentrales</taxon>
        <taxon>Prorocentraceae</taxon>
        <taxon>Prorocentrum</taxon>
    </lineage>
</organism>
<accession>A0ABN9S0I9</accession>
<feature type="compositionally biased region" description="Low complexity" evidence="1">
    <location>
        <begin position="797"/>
        <end position="823"/>
    </location>
</feature>
<dbReference type="SUPFAM" id="SSF55486">
    <property type="entry name" value="Metalloproteases ('zincins'), catalytic domain"/>
    <property type="match status" value="1"/>
</dbReference>
<reference evidence="3" key="1">
    <citation type="submission" date="2023-10" db="EMBL/GenBank/DDBJ databases">
        <authorList>
            <person name="Chen Y."/>
            <person name="Shah S."/>
            <person name="Dougan E. K."/>
            <person name="Thang M."/>
            <person name="Chan C."/>
        </authorList>
    </citation>
    <scope>NUCLEOTIDE SEQUENCE [LARGE SCALE GENOMIC DNA]</scope>
</reference>
<evidence type="ECO:0000259" key="2">
    <source>
        <dbReference type="Pfam" id="PF05548"/>
    </source>
</evidence>
<feature type="compositionally biased region" description="Pro residues" evidence="1">
    <location>
        <begin position="562"/>
        <end position="574"/>
    </location>
</feature>
<evidence type="ECO:0000256" key="1">
    <source>
        <dbReference type="SAM" id="MobiDB-lite"/>
    </source>
</evidence>
<gene>
    <name evidence="3" type="ORF">PCOR1329_LOCUS24980</name>
</gene>
<feature type="region of interest" description="Disordered" evidence="1">
    <location>
        <begin position="725"/>
        <end position="828"/>
    </location>
</feature>
<dbReference type="SUPFAM" id="SSF101447">
    <property type="entry name" value="Formin homology 2 domain (FH2 domain)"/>
    <property type="match status" value="1"/>
</dbReference>
<feature type="domain" description="Peptidase M11 gametolysin" evidence="2">
    <location>
        <begin position="307"/>
        <end position="481"/>
    </location>
</feature>
<dbReference type="PANTHER" id="PTHR24216:SF65">
    <property type="entry name" value="PAXILLIN-LIKE PROTEIN 1"/>
    <property type="match status" value="1"/>
</dbReference>
<dbReference type="InterPro" id="IPR008752">
    <property type="entry name" value="Peptidase_M11"/>
</dbReference>
<sequence>MAPDGRLYVARGWPPVPLQIAAEAAAAPLPSRPPRAPAMPTARWLVGAVLAAACPLGACEVRRFSWSAPAEHPHLRRLSASGSTPDTLNVTVDIVKLDTFGVEGAKMDVSFLREDGARMRLYFPGTEGNQGRNMPHWLQTIRAVTLVGHAESDALAAQQERDELDNLEMSAGLTPLGADGMEVFDTRELFVVEAAQGEVDSEEFEADNSRRLSDGLAPTVLDTVVVLISPCGEELVHSTPHGVQSAVFSNGAGSVNSILKDCASVSSTKDISVMGDVIGPIEICPSSRDMWTVHWTCNEHLKNDPRWTGNYYKAMVLPDDWLGDAAGLGEIKGANTWYRDSVTQGAAVFIHEYGHNIGLHHANGRYIWSEYLDWSSAMGNPMNGRCFNFLQQWQLGYSAFMDQEYSVEQILAGSEVTLTLPEVGVHYQSGVRLNLPPPADGTLSFGDEPYLVLSWRSRGGFDKHISSSSSANRVYVHQWSGDRARSMQTLALHAAERGTTTLIEYTEPQELATSLPTGIKMTVMGETYVWQNEEIQIVLCAATDTDIAGNLNPCLSATTTTTPPPPPPPPPPPSTWSASFSNEATSQQVSCSGVLVGMDCSGEYCGTQRYKCRSDITTSDAGASTIMVETDTGNAFCPAGQVATRVTCVGDSCRKFMLHCNAPTNAEIWDSGWTGGGAGWFPPALHEHGEGICDEGRGVIIGIYCGAAQCGRKMFLCADWKHEPPAPTTEPTATPDPTPTATPAPTTEPTATPDPTPTATPAPTTEPTATPDPAPTATPAPTTEPTAMPDPTPAATPAPTTEPTATPDPASTATPAPTTEPTATPNPTPTCIPVCLSQGLVCGDDGCGGSCGQCSSPEYCVNSTGQCGGAYLHSAWGSSEAAIPDGNLTATGLSCKGDYCTSVKLTLLGIVTDATTVEYSAWLSDNLGAKYVWNEGEEAGGHVADCPEDKVVSNIECQGKYCDNIRMHCATPLQYVVDVAAVPWHSDWFSEEEGRMDCPEDHAITGIECRQHEGFFCLTNCGDYCDDKRIRCSAIKPAAVGRAAIGILPYSQLAERIQDGSLEQGEKLTAPSHDAVVSATPGRGLGAAMVALVALLAAGAGAL</sequence>